<dbReference type="GO" id="GO:0050380">
    <property type="term" value="F:undecaprenyl-diphosphatase activity"/>
    <property type="evidence" value="ECO:0007669"/>
    <property type="project" value="UniProtKB-EC"/>
</dbReference>
<comment type="subcellular location">
    <subcellularLocation>
        <location evidence="1">Cell membrane</location>
        <topology evidence="1">Multi-pass membrane protein</topology>
    </subcellularLocation>
</comment>
<organism evidence="9 10">
    <name type="scientific">Modestobacter marinus</name>
    <dbReference type="NCBI Taxonomy" id="477641"/>
    <lineage>
        <taxon>Bacteria</taxon>
        <taxon>Bacillati</taxon>
        <taxon>Actinomycetota</taxon>
        <taxon>Actinomycetes</taxon>
        <taxon>Geodermatophilales</taxon>
        <taxon>Geodermatophilaceae</taxon>
        <taxon>Modestobacter</taxon>
    </lineage>
</organism>
<reference evidence="8" key="4">
    <citation type="submission" date="2024-05" db="EMBL/GenBank/DDBJ databases">
        <authorList>
            <person name="Sun Q."/>
            <person name="Zhou Y."/>
        </authorList>
    </citation>
    <scope>NUCLEOTIDE SEQUENCE</scope>
    <source>
        <strain evidence="8">CGMCC 4.5581</strain>
    </source>
</reference>
<evidence type="ECO:0000256" key="6">
    <source>
        <dbReference type="ARBA" id="ARBA00023136"/>
    </source>
</evidence>
<dbReference type="Proteomes" id="UP000648663">
    <property type="component" value="Unassembled WGS sequence"/>
</dbReference>
<evidence type="ECO:0000259" key="7">
    <source>
        <dbReference type="SMART" id="SM00014"/>
    </source>
</evidence>
<comment type="caution">
    <text evidence="9">The sequence shown here is derived from an EMBL/GenBank/DDBJ whole genome shotgun (WGS) entry which is preliminary data.</text>
</comment>
<evidence type="ECO:0000313" key="11">
    <source>
        <dbReference type="Proteomes" id="UP000648663"/>
    </source>
</evidence>
<dbReference type="InterPro" id="IPR036938">
    <property type="entry name" value="PAP2/HPO_sf"/>
</dbReference>
<keyword evidence="2" id="KW-1003">Cell membrane</keyword>
<dbReference type="Pfam" id="PF01569">
    <property type="entry name" value="PAP2"/>
    <property type="match status" value="1"/>
</dbReference>
<dbReference type="InterPro" id="IPR000326">
    <property type="entry name" value="PAP2/HPO"/>
</dbReference>
<evidence type="ECO:0000313" key="9">
    <source>
        <dbReference type="EMBL" id="NIH66319.1"/>
    </source>
</evidence>
<evidence type="ECO:0000256" key="5">
    <source>
        <dbReference type="ARBA" id="ARBA00022989"/>
    </source>
</evidence>
<dbReference type="PANTHER" id="PTHR14969">
    <property type="entry name" value="SPHINGOSINE-1-PHOSPHATE PHOSPHOHYDROLASE"/>
    <property type="match status" value="1"/>
</dbReference>
<keyword evidence="4 9" id="KW-0378">Hydrolase</keyword>
<evidence type="ECO:0000256" key="1">
    <source>
        <dbReference type="ARBA" id="ARBA00004651"/>
    </source>
</evidence>
<dbReference type="EMBL" id="JAAMPA010000001">
    <property type="protein sequence ID" value="NIH66319.1"/>
    <property type="molecule type" value="Genomic_DNA"/>
</dbReference>
<dbReference type="EMBL" id="BMMI01000003">
    <property type="protein sequence ID" value="GGL62757.1"/>
    <property type="molecule type" value="Genomic_DNA"/>
</dbReference>
<dbReference type="SMART" id="SM00014">
    <property type="entry name" value="acidPPc"/>
    <property type="match status" value="1"/>
</dbReference>
<evidence type="ECO:0000256" key="4">
    <source>
        <dbReference type="ARBA" id="ARBA00022801"/>
    </source>
</evidence>
<keyword evidence="5" id="KW-1133">Transmembrane helix</keyword>
<dbReference type="RefSeq" id="WP_166753923.1">
    <property type="nucleotide sequence ID" value="NZ_BAABJU010000010.1"/>
</dbReference>
<proteinExistence type="predicted"/>
<keyword evidence="6" id="KW-0472">Membrane</keyword>
<reference evidence="11" key="2">
    <citation type="journal article" date="2019" name="Int. J. Syst. Evol. Microbiol.">
        <title>The Global Catalogue of Microorganisms (GCM) 10K type strain sequencing project: providing services to taxonomists for standard genome sequencing and annotation.</title>
        <authorList>
            <consortium name="The Broad Institute Genomics Platform"/>
            <consortium name="The Broad Institute Genome Sequencing Center for Infectious Disease"/>
            <person name="Wu L."/>
            <person name="Ma J."/>
        </authorList>
    </citation>
    <scope>NUCLEOTIDE SEQUENCE [LARGE SCALE GENOMIC DNA]</scope>
    <source>
        <strain evidence="11">CGMCC 4.5581</strain>
    </source>
</reference>
<dbReference type="Gene3D" id="1.20.144.10">
    <property type="entry name" value="Phosphatidic acid phosphatase type 2/haloperoxidase"/>
    <property type="match status" value="1"/>
</dbReference>
<evidence type="ECO:0000256" key="3">
    <source>
        <dbReference type="ARBA" id="ARBA00022692"/>
    </source>
</evidence>
<sequence>MLHPRHWDALLFARVGRLPATPADRWLRRLSTTADHGKLWALIGAVFALRPGRPRRAAARGLGSMAVTSALVNAVVKRLFRRVRPDLVTASTERALRRAPHTSSFPSGHSASAAAFATGVALESPAAGALIAPLALGVGYSRVHVGVHYPGDVLAGMALGCGVALASRHWRPLIGDRAQ</sequence>
<dbReference type="Proteomes" id="UP000552836">
    <property type="component" value="Unassembled WGS sequence"/>
</dbReference>
<dbReference type="AlphaFoldDB" id="A0A846LS70"/>
<protein>
    <submittedName>
        <fullName evidence="9">Undecaprenyl-diphosphatase</fullName>
        <ecNumber evidence="9">3.6.1.27</ecNumber>
    </submittedName>
</protein>
<dbReference type="SUPFAM" id="SSF48317">
    <property type="entry name" value="Acid phosphatase/Vanadium-dependent haloperoxidase"/>
    <property type="match status" value="1"/>
</dbReference>
<dbReference type="PANTHER" id="PTHR14969:SF62">
    <property type="entry name" value="DECAPRENYLPHOSPHORYL-5-PHOSPHORIBOSE PHOSPHATASE RV3807C-RELATED"/>
    <property type="match status" value="1"/>
</dbReference>
<evidence type="ECO:0000256" key="2">
    <source>
        <dbReference type="ARBA" id="ARBA00022475"/>
    </source>
</evidence>
<name>A0A846LS70_9ACTN</name>
<reference evidence="8" key="1">
    <citation type="journal article" date="2014" name="Int. J. Syst. Evol. Microbiol.">
        <title>Complete genome of a new Firmicutes species belonging to the dominant human colonic microbiota ('Ruminococcus bicirculans') reveals two chromosomes and a selective capacity to utilize plant glucans.</title>
        <authorList>
            <consortium name="NISC Comparative Sequencing Program"/>
            <person name="Wegmann U."/>
            <person name="Louis P."/>
            <person name="Goesmann A."/>
            <person name="Henrissat B."/>
            <person name="Duncan S.H."/>
            <person name="Flint H.J."/>
        </authorList>
    </citation>
    <scope>NUCLEOTIDE SEQUENCE</scope>
    <source>
        <strain evidence="8">CGMCC 4.5581</strain>
    </source>
</reference>
<keyword evidence="3" id="KW-0812">Transmembrane</keyword>
<evidence type="ECO:0000313" key="8">
    <source>
        <dbReference type="EMBL" id="GGL62757.1"/>
    </source>
</evidence>
<dbReference type="GO" id="GO:0005886">
    <property type="term" value="C:plasma membrane"/>
    <property type="evidence" value="ECO:0007669"/>
    <property type="project" value="UniProtKB-SubCell"/>
</dbReference>
<feature type="domain" description="Phosphatidic acid phosphatase type 2/haloperoxidase" evidence="7">
    <location>
        <begin position="59"/>
        <end position="168"/>
    </location>
</feature>
<accession>A0A846LS70</accession>
<keyword evidence="11" id="KW-1185">Reference proteome</keyword>
<gene>
    <name evidence="9" type="ORF">FB380_000765</name>
    <name evidence="8" type="ORF">GCM10011589_18670</name>
</gene>
<evidence type="ECO:0000313" key="10">
    <source>
        <dbReference type="Proteomes" id="UP000552836"/>
    </source>
</evidence>
<reference evidence="9 10" key="3">
    <citation type="submission" date="2020-02" db="EMBL/GenBank/DDBJ databases">
        <title>Sequencing the genomes of 1000 actinobacteria strains.</title>
        <authorList>
            <person name="Klenk H.-P."/>
        </authorList>
    </citation>
    <scope>NUCLEOTIDE SEQUENCE [LARGE SCALE GENOMIC DNA]</scope>
    <source>
        <strain evidence="9 10">DSM 45201</strain>
    </source>
</reference>
<dbReference type="EC" id="3.6.1.27" evidence="9"/>